<dbReference type="InterPro" id="IPR021215">
    <property type="entry name" value="DUF2752"/>
</dbReference>
<dbReference type="Pfam" id="PF10825">
    <property type="entry name" value="DUF2752"/>
    <property type="match status" value="1"/>
</dbReference>
<evidence type="ECO:0000313" key="2">
    <source>
        <dbReference type="EMBL" id="MFD2791680.1"/>
    </source>
</evidence>
<keyword evidence="3" id="KW-1185">Reference proteome</keyword>
<feature type="transmembrane region" description="Helical" evidence="1">
    <location>
        <begin position="79"/>
        <end position="99"/>
    </location>
</feature>
<comment type="caution">
    <text evidence="2">The sequence shown here is derived from an EMBL/GenBank/DDBJ whole genome shotgun (WGS) entry which is preliminary data.</text>
</comment>
<reference evidence="3" key="1">
    <citation type="journal article" date="2019" name="Int. J. Syst. Evol. Microbiol.">
        <title>The Global Catalogue of Microorganisms (GCM) 10K type strain sequencing project: providing services to taxonomists for standard genome sequencing and annotation.</title>
        <authorList>
            <consortium name="The Broad Institute Genomics Platform"/>
            <consortium name="The Broad Institute Genome Sequencing Center for Infectious Disease"/>
            <person name="Wu L."/>
            <person name="Ma J."/>
        </authorList>
    </citation>
    <scope>NUCLEOTIDE SEQUENCE [LARGE SCALE GENOMIC DNA]</scope>
    <source>
        <strain evidence="3">KCTC 52924</strain>
    </source>
</reference>
<dbReference type="RefSeq" id="WP_251808555.1">
    <property type="nucleotide sequence ID" value="NZ_CP166679.1"/>
</dbReference>
<keyword evidence="1" id="KW-0472">Membrane</keyword>
<dbReference type="EMBL" id="JBHUOK010000034">
    <property type="protein sequence ID" value="MFD2791680.1"/>
    <property type="molecule type" value="Genomic_DNA"/>
</dbReference>
<proteinExistence type="predicted"/>
<dbReference type="Proteomes" id="UP001597532">
    <property type="component" value="Unassembled WGS sequence"/>
</dbReference>
<organism evidence="2 3">
    <name type="scientific">Arenibacter antarcticus</name>
    <dbReference type="NCBI Taxonomy" id="2040469"/>
    <lineage>
        <taxon>Bacteria</taxon>
        <taxon>Pseudomonadati</taxon>
        <taxon>Bacteroidota</taxon>
        <taxon>Flavobacteriia</taxon>
        <taxon>Flavobacteriales</taxon>
        <taxon>Flavobacteriaceae</taxon>
        <taxon>Arenibacter</taxon>
    </lineage>
</organism>
<sequence>MIPLSQMENYMLPCLNRQVFGIDCPGCGIQRSISFILEGDFIAAFKMFPAIYTILLLIAFLGFSLVFEVKNGFKIKLYLLYLNAGIMIISYIFKMLQIIY</sequence>
<keyword evidence="1" id="KW-0812">Transmembrane</keyword>
<evidence type="ECO:0000256" key="1">
    <source>
        <dbReference type="SAM" id="Phobius"/>
    </source>
</evidence>
<accession>A0ABW5VMD1</accession>
<keyword evidence="1" id="KW-1133">Transmembrane helix</keyword>
<name>A0ABW5VMD1_9FLAO</name>
<feature type="transmembrane region" description="Helical" evidence="1">
    <location>
        <begin position="47"/>
        <end position="67"/>
    </location>
</feature>
<gene>
    <name evidence="2" type="ORF">ACFS1K_18065</name>
</gene>
<protein>
    <submittedName>
        <fullName evidence="2">DUF2752 domain-containing protein</fullName>
    </submittedName>
</protein>
<evidence type="ECO:0000313" key="3">
    <source>
        <dbReference type="Proteomes" id="UP001597532"/>
    </source>
</evidence>